<comment type="similarity">
    <text evidence="1">Belongs to the CCM1 family.</text>
</comment>
<gene>
    <name evidence="7" type="ORF">B0I35DRAFT_417285</name>
</gene>
<feature type="compositionally biased region" description="Basic and acidic residues" evidence="6">
    <location>
        <begin position="119"/>
        <end position="131"/>
    </location>
</feature>
<feature type="compositionally biased region" description="Basic and acidic residues" evidence="6">
    <location>
        <begin position="1249"/>
        <end position="1272"/>
    </location>
</feature>
<keyword evidence="8" id="KW-1185">Reference proteome</keyword>
<dbReference type="PANTHER" id="PTHR47447">
    <property type="entry name" value="OS03G0856100 PROTEIN"/>
    <property type="match status" value="1"/>
</dbReference>
<evidence type="ECO:0008006" key="9">
    <source>
        <dbReference type="Google" id="ProtNLM"/>
    </source>
</evidence>
<evidence type="ECO:0000313" key="8">
    <source>
        <dbReference type="Proteomes" id="UP000813444"/>
    </source>
</evidence>
<comment type="subunit">
    <text evidence="4">Binds to mitochondrial small subunit 15S rRNA.</text>
</comment>
<feature type="region of interest" description="Disordered" evidence="6">
    <location>
        <begin position="769"/>
        <end position="805"/>
    </location>
</feature>
<evidence type="ECO:0000256" key="2">
    <source>
        <dbReference type="ARBA" id="ARBA00022737"/>
    </source>
</evidence>
<evidence type="ECO:0000256" key="1">
    <source>
        <dbReference type="ARBA" id="ARBA00006192"/>
    </source>
</evidence>
<dbReference type="InterPro" id="IPR011990">
    <property type="entry name" value="TPR-like_helical_dom_sf"/>
</dbReference>
<keyword evidence="2" id="KW-0677">Repeat</keyword>
<protein>
    <recommendedName>
        <fullName evidence="9">Pentacotripeptide-repeat region of PRORP domain-containing protein</fullName>
    </recommendedName>
</protein>
<dbReference type="NCBIfam" id="TIGR00756">
    <property type="entry name" value="PPR"/>
    <property type="match status" value="1"/>
</dbReference>
<name>A0A8K0T6P6_9HYPO</name>
<dbReference type="Pfam" id="PF13812">
    <property type="entry name" value="PPR_3"/>
    <property type="match status" value="1"/>
</dbReference>
<evidence type="ECO:0000256" key="5">
    <source>
        <dbReference type="PROSITE-ProRule" id="PRU00708"/>
    </source>
</evidence>
<dbReference type="SUPFAM" id="SSF48452">
    <property type="entry name" value="TPR-like"/>
    <property type="match status" value="1"/>
</dbReference>
<feature type="repeat" description="PPR" evidence="5">
    <location>
        <begin position="556"/>
        <end position="590"/>
    </location>
</feature>
<dbReference type="InterPro" id="IPR002885">
    <property type="entry name" value="PPR_rpt"/>
</dbReference>
<comment type="caution">
    <text evidence="7">The sequence shown here is derived from an EMBL/GenBank/DDBJ whole genome shotgun (WGS) entry which is preliminary data.</text>
</comment>
<dbReference type="PANTHER" id="PTHR47447:SF25">
    <property type="entry name" value="SAP DOMAIN-CONTAINING PROTEIN"/>
    <property type="match status" value="1"/>
</dbReference>
<feature type="compositionally biased region" description="Basic and acidic residues" evidence="6">
    <location>
        <begin position="977"/>
        <end position="987"/>
    </location>
</feature>
<dbReference type="Proteomes" id="UP000813444">
    <property type="component" value="Unassembled WGS sequence"/>
</dbReference>
<sequence>MLPRTMNSLSACNVSRALSASRHSTAWRRSSLRGRCWRSPASTRYLSCLPPNRTRSDLLQSTPTESLAALATLTTPQLSAARTLLRPVPTNPFALLAAERSKAPSQRRRFGTSAAVSKEAAEPKPQERAAQDEPDVSLDLAIRQAQTEHSSQIVREQSLDTLRNFMRAPGHYADVWSIYCALDNTQRHYESPPERHQVTRDVIVYLANSTRTVEMGRVIYLGRQVPADLWNDEFIAANVSVYLRANNYSIARDYLTKGLQRGLWGGVHEFVEDAIIAAKWSDAVDVWNSYYAAYMSKHDAMDPADFRLPKLQKLPDLGRTCLRFERFLAKREGDSEAVALLRRELPMYALLQPCGVPEAMKILSRFGDHELYRGYMVRVLQARPPSSRGRMHLQHNKNMLQLYQAYRQLPGFKPPVEVLIGMFDINFPDNHAELAELYEDWLKSYQDLNLRGYQRFLKYYSREGNMKAVKTLWNRFAIRYKGELRVPRGFRSLLNVYAQVGDLAGAKAEFEKMQTKYGVRPDTDSYNLLLKAHMRVNDFKGAEAIYNHVRETLGPNAFTFSHMMTIYSKQGNLDKVLEVFDEARKENIPISQEMVLALVNAYCENDRVREAERICVDLAGRGITSAAIWNKLIDHYGMQGNLGKSEEMFWAMIKARVAWNSDTITNMLHAMVKVKEHHGAFRFIKRLRSDRIIEVAPEHFSILLYSASRAGDADLVDGVLKYMNQQGVEPDFAAHVAIVESLWLRASSPTITNRASKGLVSTLERTLSGHRVNTEHAEHTKPTKPADAETETRELEPPSPTPPPRVVGDISFLRKQTQSVGRAIMLLSEMRDLETAEELINLYMGTFTANGTEEFELPTHVAAGIMFGYFKNRMYSRVVDWWRKIFDQVNSHASDGDGGIHPAYAHALNKPVYVMIRMFERREDGQGLRDLLDEFVEAGYKMTSIAWNHAVQTLAKTGQRDAAFKWCERELMAEFKPPEIEQEDPRKQPKMVVEKKKRPERLPLEERRRLHNSRLRHGPTPATLELLKNEWYEMGRLAAWSGEVSTTMEDVRNRYPRLHYAFILSTAERVQNKVEGRLTQAHLKKAIRKLLRPYDATELVRIKTALKNYWYEGKRKRERVERALAKRDPPPVDIASELASLGKKMGPEAIEMDWGLLDYDADPFAPAEASLAPKADYLASAWDLASLPAGEAEEPPEEAEEAPLSPGHTKKKFEAEYGAVDAIIGDRIALLQNKDKGSIDPWDDEEDYDKGRAPSDGSQDRDLPKEDYDKGRAWSNGSQDRDPPNRKWSKRR</sequence>
<feature type="compositionally biased region" description="Acidic residues" evidence="6">
    <location>
        <begin position="1191"/>
        <end position="1201"/>
    </location>
</feature>
<feature type="region of interest" description="Disordered" evidence="6">
    <location>
        <begin position="1189"/>
        <end position="1208"/>
    </location>
</feature>
<dbReference type="OrthoDB" id="185373at2759"/>
<accession>A0A8K0T6P6</accession>
<feature type="region of interest" description="Disordered" evidence="6">
    <location>
        <begin position="977"/>
        <end position="1017"/>
    </location>
</feature>
<dbReference type="Gene3D" id="1.25.40.10">
    <property type="entry name" value="Tetratricopeptide repeat domain"/>
    <property type="match status" value="2"/>
</dbReference>
<evidence type="ECO:0000256" key="6">
    <source>
        <dbReference type="SAM" id="MobiDB-lite"/>
    </source>
</evidence>
<reference evidence="7" key="1">
    <citation type="journal article" date="2021" name="Nat. Commun.">
        <title>Genetic determinants of endophytism in the Arabidopsis root mycobiome.</title>
        <authorList>
            <person name="Mesny F."/>
            <person name="Miyauchi S."/>
            <person name="Thiergart T."/>
            <person name="Pickel B."/>
            <person name="Atanasova L."/>
            <person name="Karlsson M."/>
            <person name="Huettel B."/>
            <person name="Barry K.W."/>
            <person name="Haridas S."/>
            <person name="Chen C."/>
            <person name="Bauer D."/>
            <person name="Andreopoulos W."/>
            <person name="Pangilinan J."/>
            <person name="LaButti K."/>
            <person name="Riley R."/>
            <person name="Lipzen A."/>
            <person name="Clum A."/>
            <person name="Drula E."/>
            <person name="Henrissat B."/>
            <person name="Kohler A."/>
            <person name="Grigoriev I.V."/>
            <person name="Martin F.M."/>
            <person name="Hacquard S."/>
        </authorList>
    </citation>
    <scope>NUCLEOTIDE SEQUENCE</scope>
    <source>
        <strain evidence="7">MPI-CAGE-CH-0235</strain>
    </source>
</reference>
<feature type="region of interest" description="Disordered" evidence="6">
    <location>
        <begin position="98"/>
        <end position="135"/>
    </location>
</feature>
<comment type="function">
    <text evidence="3">Regulates mitochondrial small subunit maturation by controlling 15S rRNA 5'-end processing. Localizes to the 5' precursor of the 15S rRNA in a position that is subsequently occupied by mS47 in the mature yeast mtSSU. Uses structure and sequence-specific RNA recognition, binding to a single-stranded region of the precursor and specifically recognizing bases -6 to -1. The exchange of Ccm1 for mS47 is coupled to the irreversible removal of precursor rRNA that is accompanied by conformational changes of the mitoribosomal proteins uS5m and mS26. These conformational changes signal completion of 5'-end rRNA processing through protection of the mature 5'-end of the 15S rRNA and stabilization of mS47. The removal of the 5' precursor together with the dissociation of Ccm1 may be catalyzed by the 5'-3' exoribonuclease Pet127. Involved in the specific removal of group I introns in mitochondrial encoded transcripts.</text>
</comment>
<evidence type="ECO:0000256" key="3">
    <source>
        <dbReference type="ARBA" id="ARBA00044493"/>
    </source>
</evidence>
<dbReference type="PROSITE" id="PS51375">
    <property type="entry name" value="PPR"/>
    <property type="match status" value="1"/>
</dbReference>
<feature type="compositionally biased region" description="Basic and acidic residues" evidence="6">
    <location>
        <begin position="772"/>
        <end position="796"/>
    </location>
</feature>
<organism evidence="7 8">
    <name type="scientific">Stachybotrys elegans</name>
    <dbReference type="NCBI Taxonomy" id="80388"/>
    <lineage>
        <taxon>Eukaryota</taxon>
        <taxon>Fungi</taxon>
        <taxon>Dikarya</taxon>
        <taxon>Ascomycota</taxon>
        <taxon>Pezizomycotina</taxon>
        <taxon>Sordariomycetes</taxon>
        <taxon>Hypocreomycetidae</taxon>
        <taxon>Hypocreales</taxon>
        <taxon>Stachybotryaceae</taxon>
        <taxon>Stachybotrys</taxon>
    </lineage>
</organism>
<evidence type="ECO:0000256" key="4">
    <source>
        <dbReference type="ARBA" id="ARBA00044511"/>
    </source>
</evidence>
<feature type="region of interest" description="Disordered" evidence="6">
    <location>
        <begin position="1234"/>
        <end position="1292"/>
    </location>
</feature>
<evidence type="ECO:0000313" key="7">
    <source>
        <dbReference type="EMBL" id="KAH7328372.1"/>
    </source>
</evidence>
<proteinExistence type="inferred from homology"/>
<dbReference type="Pfam" id="PF01535">
    <property type="entry name" value="PPR"/>
    <property type="match status" value="3"/>
</dbReference>
<dbReference type="EMBL" id="JAGPNK010000001">
    <property type="protein sequence ID" value="KAH7328372.1"/>
    <property type="molecule type" value="Genomic_DNA"/>
</dbReference>